<protein>
    <recommendedName>
        <fullName evidence="6">Large ribosomal subunit protein mL43</fullName>
    </recommendedName>
</protein>
<evidence type="ECO:0000256" key="2">
    <source>
        <dbReference type="ARBA" id="ARBA00006073"/>
    </source>
</evidence>
<keyword evidence="9" id="KW-1185">Reference proteome</keyword>
<evidence type="ECO:0000256" key="5">
    <source>
        <dbReference type="ARBA" id="ARBA00023274"/>
    </source>
</evidence>
<keyword evidence="5" id="KW-0687">Ribonucleoprotein</keyword>
<sequence>MPSRARVDRIKQVYTAANALNYGWRLSDFPKTPMNNGVTRYIPQAHRITLRFCKQSESSLGMRNFIENSVRRFAQQNPSIVVYILPIRNSTPTLRAEYGNGRMAHVNATNFSAEQVAQHMNLLRTRSGLPVVRLESRQTAAVTSVQGTWNPLLNIDTEQNIADLPQKKFSERRCSQQSATEYVASLVSEQ</sequence>
<proteinExistence type="inferred from homology"/>
<dbReference type="Gene3D" id="3.40.30.10">
    <property type="entry name" value="Glutaredoxin"/>
    <property type="match status" value="1"/>
</dbReference>
<evidence type="ECO:0000313" key="9">
    <source>
        <dbReference type="Proteomes" id="UP000050794"/>
    </source>
</evidence>
<comment type="similarity">
    <text evidence="2">Belongs to the mitochondrion-specific ribosomal protein mL43 family.</text>
</comment>
<dbReference type="SUPFAM" id="SSF52833">
    <property type="entry name" value="Thioredoxin-like"/>
    <property type="match status" value="1"/>
</dbReference>
<comment type="subcellular location">
    <subcellularLocation>
        <location evidence="1">Mitochondrion</location>
    </subcellularLocation>
</comment>
<evidence type="ECO:0000256" key="6">
    <source>
        <dbReference type="ARBA" id="ARBA00035188"/>
    </source>
</evidence>
<dbReference type="SMART" id="SM00916">
    <property type="entry name" value="L51_S25_CI-B8"/>
    <property type="match status" value="1"/>
</dbReference>
<dbReference type="GO" id="GO:0003735">
    <property type="term" value="F:structural constituent of ribosome"/>
    <property type="evidence" value="ECO:0007669"/>
    <property type="project" value="InterPro"/>
</dbReference>
<reference evidence="8 9" key="2">
    <citation type="submission" date="2018-11" db="EMBL/GenBank/DDBJ databases">
        <authorList>
            <consortium name="Pathogen Informatics"/>
        </authorList>
    </citation>
    <scope>NUCLEOTIDE SEQUENCE [LARGE SCALE GENOMIC DNA]</scope>
</reference>
<keyword evidence="3" id="KW-0689">Ribosomal protein</keyword>
<name>A0A183TXM2_TOXCA</name>
<dbReference type="GO" id="GO:0032543">
    <property type="term" value="P:mitochondrial translation"/>
    <property type="evidence" value="ECO:0007669"/>
    <property type="project" value="InterPro"/>
</dbReference>
<dbReference type="PANTHER" id="PTHR21396">
    <property type="entry name" value="39S RIBOSOMAL PROTEIN L43"/>
    <property type="match status" value="1"/>
</dbReference>
<gene>
    <name evidence="8" type="ORF">TCNE_LOCUS992</name>
</gene>
<dbReference type="InterPro" id="IPR036249">
    <property type="entry name" value="Thioredoxin-like_sf"/>
</dbReference>
<dbReference type="EMBL" id="UYWY01000611">
    <property type="protein sequence ID" value="VDM25270.1"/>
    <property type="molecule type" value="Genomic_DNA"/>
</dbReference>
<dbReference type="AlphaFoldDB" id="A0A183TXM2"/>
<dbReference type="InterPro" id="IPR039927">
    <property type="entry name" value="Ribosomal_mL43"/>
</dbReference>
<evidence type="ECO:0000313" key="10">
    <source>
        <dbReference type="WBParaSite" id="TCNE_0000099101-mRNA-1"/>
    </source>
</evidence>
<feature type="domain" description="Ribosomal protein/NADH dehydrogenase" evidence="7">
    <location>
        <begin position="54"/>
        <end position="127"/>
    </location>
</feature>
<accession>A0A183TXM2</accession>
<dbReference type="PANTHER" id="PTHR21396:SF2">
    <property type="entry name" value="LARGE RIBOSOMAL SUBUNIT PROTEIN ML43"/>
    <property type="match status" value="1"/>
</dbReference>
<evidence type="ECO:0000256" key="3">
    <source>
        <dbReference type="ARBA" id="ARBA00022980"/>
    </source>
</evidence>
<evidence type="ECO:0000256" key="4">
    <source>
        <dbReference type="ARBA" id="ARBA00023128"/>
    </source>
</evidence>
<dbReference type="WBParaSite" id="TCNE_0000099101-mRNA-1">
    <property type="protein sequence ID" value="TCNE_0000099101-mRNA-1"/>
    <property type="gene ID" value="TCNE_0000099101"/>
</dbReference>
<dbReference type="GO" id="GO:0005762">
    <property type="term" value="C:mitochondrial large ribosomal subunit"/>
    <property type="evidence" value="ECO:0007669"/>
    <property type="project" value="TreeGrafter"/>
</dbReference>
<evidence type="ECO:0000256" key="1">
    <source>
        <dbReference type="ARBA" id="ARBA00004173"/>
    </source>
</evidence>
<dbReference type="Pfam" id="PF05047">
    <property type="entry name" value="L51_S25_CI-B8"/>
    <property type="match status" value="1"/>
</dbReference>
<reference evidence="10" key="1">
    <citation type="submission" date="2016-06" db="UniProtKB">
        <authorList>
            <consortium name="WormBaseParasite"/>
        </authorList>
    </citation>
    <scope>IDENTIFICATION</scope>
</reference>
<dbReference type="Proteomes" id="UP000050794">
    <property type="component" value="Unassembled WGS sequence"/>
</dbReference>
<dbReference type="InterPro" id="IPR007741">
    <property type="entry name" value="Ribosomal_mL43/mS25/NADH_DH"/>
</dbReference>
<evidence type="ECO:0000259" key="7">
    <source>
        <dbReference type="SMART" id="SM00916"/>
    </source>
</evidence>
<keyword evidence="4" id="KW-0496">Mitochondrion</keyword>
<organism evidence="9 10">
    <name type="scientific">Toxocara canis</name>
    <name type="common">Canine roundworm</name>
    <dbReference type="NCBI Taxonomy" id="6265"/>
    <lineage>
        <taxon>Eukaryota</taxon>
        <taxon>Metazoa</taxon>
        <taxon>Ecdysozoa</taxon>
        <taxon>Nematoda</taxon>
        <taxon>Chromadorea</taxon>
        <taxon>Rhabditida</taxon>
        <taxon>Spirurina</taxon>
        <taxon>Ascaridomorpha</taxon>
        <taxon>Ascaridoidea</taxon>
        <taxon>Toxocaridae</taxon>
        <taxon>Toxocara</taxon>
    </lineage>
</organism>
<evidence type="ECO:0000313" key="8">
    <source>
        <dbReference type="EMBL" id="VDM25270.1"/>
    </source>
</evidence>